<evidence type="ECO:0000256" key="6">
    <source>
        <dbReference type="SAM" id="MobiDB-lite"/>
    </source>
</evidence>
<dbReference type="EMBL" id="JAABOA010005167">
    <property type="protein sequence ID" value="KAF9577191.1"/>
    <property type="molecule type" value="Genomic_DNA"/>
</dbReference>
<dbReference type="SMART" id="SM00906">
    <property type="entry name" value="Fungal_trans"/>
    <property type="match status" value="1"/>
</dbReference>
<dbReference type="GO" id="GO:0003677">
    <property type="term" value="F:DNA binding"/>
    <property type="evidence" value="ECO:0007669"/>
    <property type="project" value="InterPro"/>
</dbReference>
<evidence type="ECO:0000313" key="9">
    <source>
        <dbReference type="Proteomes" id="UP000780801"/>
    </source>
</evidence>
<feature type="compositionally biased region" description="Polar residues" evidence="6">
    <location>
        <begin position="155"/>
        <end position="165"/>
    </location>
</feature>
<dbReference type="Proteomes" id="UP000780801">
    <property type="component" value="Unassembled WGS sequence"/>
</dbReference>
<dbReference type="GO" id="GO:0005634">
    <property type="term" value="C:nucleus"/>
    <property type="evidence" value="ECO:0007669"/>
    <property type="project" value="UniProtKB-SubCell"/>
</dbReference>
<feature type="compositionally biased region" description="Low complexity" evidence="6">
    <location>
        <begin position="237"/>
        <end position="260"/>
    </location>
</feature>
<dbReference type="CDD" id="cd12148">
    <property type="entry name" value="fungal_TF_MHR"/>
    <property type="match status" value="1"/>
</dbReference>
<dbReference type="OrthoDB" id="2428527at2759"/>
<organism evidence="8 9">
    <name type="scientific">Lunasporangiospora selenospora</name>
    <dbReference type="NCBI Taxonomy" id="979761"/>
    <lineage>
        <taxon>Eukaryota</taxon>
        <taxon>Fungi</taxon>
        <taxon>Fungi incertae sedis</taxon>
        <taxon>Mucoromycota</taxon>
        <taxon>Mortierellomycotina</taxon>
        <taxon>Mortierellomycetes</taxon>
        <taxon>Mortierellales</taxon>
        <taxon>Mortierellaceae</taxon>
        <taxon>Lunasporangiospora</taxon>
    </lineage>
</organism>
<feature type="domain" description="Xylanolytic transcriptional activator regulatory" evidence="7">
    <location>
        <begin position="119"/>
        <end position="227"/>
    </location>
</feature>
<proteinExistence type="predicted"/>
<comment type="caution">
    <text evidence="8">The sequence shown here is derived from an EMBL/GenBank/DDBJ whole genome shotgun (WGS) entry which is preliminary data.</text>
</comment>
<evidence type="ECO:0000256" key="2">
    <source>
        <dbReference type="ARBA" id="ARBA00022723"/>
    </source>
</evidence>
<keyword evidence="5" id="KW-0539">Nucleus</keyword>
<dbReference type="GO" id="GO:0000981">
    <property type="term" value="F:DNA-binding transcription factor activity, RNA polymerase II-specific"/>
    <property type="evidence" value="ECO:0007669"/>
    <property type="project" value="InterPro"/>
</dbReference>
<feature type="compositionally biased region" description="Low complexity" evidence="6">
    <location>
        <begin position="290"/>
        <end position="301"/>
    </location>
</feature>
<dbReference type="PANTHER" id="PTHR47338">
    <property type="entry name" value="ZN(II)2CYS6 TRANSCRIPTION FACTOR (EUROFUNG)-RELATED"/>
    <property type="match status" value="1"/>
</dbReference>
<keyword evidence="4" id="KW-0804">Transcription</keyword>
<feature type="region of interest" description="Disordered" evidence="6">
    <location>
        <begin position="399"/>
        <end position="433"/>
    </location>
</feature>
<dbReference type="InterPro" id="IPR007219">
    <property type="entry name" value="XnlR_reg_dom"/>
</dbReference>
<evidence type="ECO:0000259" key="7">
    <source>
        <dbReference type="SMART" id="SM00906"/>
    </source>
</evidence>
<sequence>MLALVSRHFIDREQFKSTTDDKKRRLEQSLEMVDRGYRTAEHQDRYQQAVVEAQLRELMETDAEGQSIAGDDLLDRGEQYFRWALDLLKTKYEEPSLTAVQALLLLREYAVMAGNHTQAYMYGEAAITMAMELGWHIAPPPPPSSSLSSSSTTSFAQGQEGSMDSNEAEVLDPEEHRHRKTREEEQRICWWHCFMIDRWMSAAYGRPVNIPSQIFDKTCTPFNIKLKKTMTGEDKTQGGQALGPQQGQSQQDQQQGQRQGPLARAAMPTLTADFWLTPSPSETLSKLHDQGQNQGQGQGQDQDQDPSQSSAVEGARNVRAIGSGDGMTVSSPHLPGAQQRTRLFFDQQCRQVLILDDVLQFVSTWSEDLFVSSAQFEKLSKTLDDWHRALPDWQTFPLSGIVSPPKPNNNNNNNNNINSNTDSNTNAGSGQAGDMHRDLLGHAVALKSLANVDEGRDVVQSTLLGISYHTIRILLFRPFLRTNLRHPPCNPTRASAVCAQSANAITALAEYLVNHNDSAIQPCILMRHQFSLVTAAGIQLMNSNLEEEPRLSTPAKINLLKTIRILRDADRTSIRAYDDDDDDGGGGGSGDGVSSPPEGLHQVLEGLFPAQIKQMYGSSST</sequence>
<dbReference type="Pfam" id="PF04082">
    <property type="entry name" value="Fungal_trans"/>
    <property type="match status" value="1"/>
</dbReference>
<name>A0A9P6FM03_9FUNG</name>
<evidence type="ECO:0000313" key="8">
    <source>
        <dbReference type="EMBL" id="KAF9577191.1"/>
    </source>
</evidence>
<feature type="compositionally biased region" description="Low complexity" evidence="6">
    <location>
        <begin position="408"/>
        <end position="426"/>
    </location>
</feature>
<evidence type="ECO:0000256" key="1">
    <source>
        <dbReference type="ARBA" id="ARBA00004123"/>
    </source>
</evidence>
<feature type="compositionally biased region" description="Low complexity" evidence="6">
    <location>
        <begin position="145"/>
        <end position="154"/>
    </location>
</feature>
<protein>
    <recommendedName>
        <fullName evidence="7">Xylanolytic transcriptional activator regulatory domain-containing protein</fullName>
    </recommendedName>
</protein>
<evidence type="ECO:0000256" key="5">
    <source>
        <dbReference type="ARBA" id="ARBA00023242"/>
    </source>
</evidence>
<dbReference type="AlphaFoldDB" id="A0A9P6FM03"/>
<reference evidence="8" key="1">
    <citation type="journal article" date="2020" name="Fungal Divers.">
        <title>Resolving the Mortierellaceae phylogeny through synthesis of multi-gene phylogenetics and phylogenomics.</title>
        <authorList>
            <person name="Vandepol N."/>
            <person name="Liber J."/>
            <person name="Desiro A."/>
            <person name="Na H."/>
            <person name="Kennedy M."/>
            <person name="Barry K."/>
            <person name="Grigoriev I.V."/>
            <person name="Miller A.N."/>
            <person name="O'Donnell K."/>
            <person name="Stajich J.E."/>
            <person name="Bonito G."/>
        </authorList>
    </citation>
    <scope>NUCLEOTIDE SEQUENCE</scope>
    <source>
        <strain evidence="8">KOD1015</strain>
    </source>
</reference>
<feature type="region of interest" description="Disordered" evidence="6">
    <location>
        <begin position="575"/>
        <end position="600"/>
    </location>
</feature>
<evidence type="ECO:0000256" key="3">
    <source>
        <dbReference type="ARBA" id="ARBA00023015"/>
    </source>
</evidence>
<feature type="compositionally biased region" description="Basic and acidic residues" evidence="6">
    <location>
        <begin position="173"/>
        <end position="182"/>
    </location>
</feature>
<gene>
    <name evidence="8" type="ORF">BGW38_007762</name>
</gene>
<dbReference type="GO" id="GO:0006351">
    <property type="term" value="P:DNA-templated transcription"/>
    <property type="evidence" value="ECO:0007669"/>
    <property type="project" value="InterPro"/>
</dbReference>
<dbReference type="InterPro" id="IPR050815">
    <property type="entry name" value="TF_fung"/>
</dbReference>
<feature type="non-terminal residue" evidence="8">
    <location>
        <position position="1"/>
    </location>
</feature>
<feature type="region of interest" description="Disordered" evidence="6">
    <location>
        <begin position="232"/>
        <end position="263"/>
    </location>
</feature>
<keyword evidence="9" id="KW-1185">Reference proteome</keyword>
<evidence type="ECO:0000256" key="4">
    <source>
        <dbReference type="ARBA" id="ARBA00023163"/>
    </source>
</evidence>
<keyword evidence="2" id="KW-0479">Metal-binding</keyword>
<feature type="region of interest" description="Disordered" evidence="6">
    <location>
        <begin position="281"/>
        <end position="312"/>
    </location>
</feature>
<dbReference type="PANTHER" id="PTHR47338:SF5">
    <property type="entry name" value="ZN(II)2CYS6 TRANSCRIPTION FACTOR (EUROFUNG)"/>
    <property type="match status" value="1"/>
</dbReference>
<accession>A0A9P6FM03</accession>
<feature type="region of interest" description="Disordered" evidence="6">
    <location>
        <begin position="140"/>
        <end position="182"/>
    </location>
</feature>
<comment type="subcellular location">
    <subcellularLocation>
        <location evidence="1">Nucleus</location>
    </subcellularLocation>
</comment>
<keyword evidence="3" id="KW-0805">Transcription regulation</keyword>
<dbReference type="GO" id="GO:0008270">
    <property type="term" value="F:zinc ion binding"/>
    <property type="evidence" value="ECO:0007669"/>
    <property type="project" value="InterPro"/>
</dbReference>